<reference evidence="1 2" key="1">
    <citation type="submission" date="2019-02" db="EMBL/GenBank/DDBJ databases">
        <title>Deep-cultivation of Planctomycetes and their phenomic and genomic characterization uncovers novel biology.</title>
        <authorList>
            <person name="Wiegand S."/>
            <person name="Jogler M."/>
            <person name="Boedeker C."/>
            <person name="Pinto D."/>
            <person name="Vollmers J."/>
            <person name="Rivas-Marin E."/>
            <person name="Kohn T."/>
            <person name="Peeters S.H."/>
            <person name="Heuer A."/>
            <person name="Rast P."/>
            <person name="Oberbeckmann S."/>
            <person name="Bunk B."/>
            <person name="Jeske O."/>
            <person name="Meyerdierks A."/>
            <person name="Storesund J.E."/>
            <person name="Kallscheuer N."/>
            <person name="Luecker S."/>
            <person name="Lage O.M."/>
            <person name="Pohl T."/>
            <person name="Merkel B.J."/>
            <person name="Hornburger P."/>
            <person name="Mueller R.-W."/>
            <person name="Bruemmer F."/>
            <person name="Labrenz M."/>
            <person name="Spormann A.M."/>
            <person name="Op den Camp H."/>
            <person name="Overmann J."/>
            <person name="Amann R."/>
            <person name="Jetten M.S.M."/>
            <person name="Mascher T."/>
            <person name="Medema M.H."/>
            <person name="Devos D.P."/>
            <person name="Kaster A.-K."/>
            <person name="Ovreas L."/>
            <person name="Rohde M."/>
            <person name="Galperin M.Y."/>
            <person name="Jogler C."/>
        </authorList>
    </citation>
    <scope>NUCLEOTIDE SEQUENCE [LARGE SCALE GENOMIC DNA]</scope>
    <source>
        <strain evidence="1 2">TBK1r</strain>
    </source>
</reference>
<sequence length="35" mass="4047">MESCFDPGYRQVPRMTDLSGFLTDSNFDKYAQVAR</sequence>
<proteinExistence type="predicted"/>
<accession>A0ABX5XW69</accession>
<dbReference type="EMBL" id="CP036432">
    <property type="protein sequence ID" value="QDV86021.1"/>
    <property type="molecule type" value="Genomic_DNA"/>
</dbReference>
<name>A0ABX5XW69_9BACT</name>
<organism evidence="1 2">
    <name type="scientific">Stieleria magnilauensis</name>
    <dbReference type="NCBI Taxonomy" id="2527963"/>
    <lineage>
        <taxon>Bacteria</taxon>
        <taxon>Pseudomonadati</taxon>
        <taxon>Planctomycetota</taxon>
        <taxon>Planctomycetia</taxon>
        <taxon>Pirellulales</taxon>
        <taxon>Pirellulaceae</taxon>
        <taxon>Stieleria</taxon>
    </lineage>
</organism>
<dbReference type="Proteomes" id="UP000318081">
    <property type="component" value="Chromosome"/>
</dbReference>
<evidence type="ECO:0000313" key="2">
    <source>
        <dbReference type="Proteomes" id="UP000318081"/>
    </source>
</evidence>
<evidence type="ECO:0000313" key="1">
    <source>
        <dbReference type="EMBL" id="QDV86021.1"/>
    </source>
</evidence>
<keyword evidence="2" id="KW-1185">Reference proteome</keyword>
<protein>
    <submittedName>
        <fullName evidence="1">Uncharacterized protein</fullName>
    </submittedName>
</protein>
<gene>
    <name evidence="1" type="ORF">TBK1r_50380</name>
</gene>